<name>A0AAX2H635_9PSED</name>
<proteinExistence type="predicted"/>
<keyword evidence="1" id="KW-0175">Coiled coil</keyword>
<dbReference type="Proteomes" id="UP000219564">
    <property type="component" value="Unassembled WGS sequence"/>
</dbReference>
<protein>
    <submittedName>
        <fullName evidence="3">Uncharacterized protein</fullName>
    </submittedName>
</protein>
<organism evidence="3 4">
    <name type="scientific">Pseudomonas lundensis</name>
    <dbReference type="NCBI Taxonomy" id="86185"/>
    <lineage>
        <taxon>Bacteria</taxon>
        <taxon>Pseudomonadati</taxon>
        <taxon>Pseudomonadota</taxon>
        <taxon>Gammaproteobacteria</taxon>
        <taxon>Pseudomonadales</taxon>
        <taxon>Pseudomonadaceae</taxon>
        <taxon>Pseudomonas</taxon>
    </lineage>
</organism>
<dbReference type="RefSeq" id="WP_083333479.1">
    <property type="nucleotide sequence ID" value="NZ_FNLA01000002.1"/>
</dbReference>
<keyword evidence="2" id="KW-1133">Transmembrane helix</keyword>
<accession>A0AAX2H635</accession>
<gene>
    <name evidence="3" type="ORF">PLUA15_230004</name>
</gene>
<feature type="transmembrane region" description="Helical" evidence="2">
    <location>
        <begin position="87"/>
        <end position="105"/>
    </location>
</feature>
<keyword evidence="2" id="KW-0812">Transmembrane</keyword>
<evidence type="ECO:0000256" key="2">
    <source>
        <dbReference type="SAM" id="Phobius"/>
    </source>
</evidence>
<dbReference type="EMBL" id="OBKZ01000016">
    <property type="protein sequence ID" value="SOB52261.1"/>
    <property type="molecule type" value="Genomic_DNA"/>
</dbReference>
<sequence>MANDPNQDSTYRLRVEALQKVIDGIPRFKYWIAQATNEQHALQQARQQQALAQQQADLAQEQARALALQEQQQQAVAHQERQARGQWLFWIGLVFAAIVAGWVWHRFIRHRCPSCKSLNVHCTGQAELDRFKGRIKVREKNSRGTNTRFMNTTFVINRYDYACDECDHTWSEKKKEELGA</sequence>
<dbReference type="AlphaFoldDB" id="A0AAX2H635"/>
<reference evidence="3 4" key="1">
    <citation type="submission" date="2017-08" db="EMBL/GenBank/DDBJ databases">
        <authorList>
            <person name="Chaillou S."/>
        </authorList>
    </citation>
    <scope>NUCLEOTIDE SEQUENCE [LARGE SCALE GENOMIC DNA]</scope>
    <source>
        <strain evidence="3 4">MFPA15A1205</strain>
    </source>
</reference>
<evidence type="ECO:0000313" key="4">
    <source>
        <dbReference type="Proteomes" id="UP000219564"/>
    </source>
</evidence>
<evidence type="ECO:0000256" key="1">
    <source>
        <dbReference type="SAM" id="Coils"/>
    </source>
</evidence>
<comment type="caution">
    <text evidence="3">The sequence shown here is derived from an EMBL/GenBank/DDBJ whole genome shotgun (WGS) entry which is preliminary data.</text>
</comment>
<evidence type="ECO:0000313" key="3">
    <source>
        <dbReference type="EMBL" id="SOB52261.1"/>
    </source>
</evidence>
<keyword evidence="2" id="KW-0472">Membrane</keyword>
<feature type="coiled-coil region" evidence="1">
    <location>
        <begin position="35"/>
        <end position="71"/>
    </location>
</feature>